<accession>A0A8H6XNZ1</accession>
<keyword evidence="2" id="KW-0472">Membrane</keyword>
<evidence type="ECO:0000256" key="1">
    <source>
        <dbReference type="SAM" id="MobiDB-lite"/>
    </source>
</evidence>
<keyword evidence="2" id="KW-0812">Transmembrane</keyword>
<reference evidence="3" key="1">
    <citation type="submission" date="2020-05" db="EMBL/GenBank/DDBJ databases">
        <title>Mycena genomes resolve the evolution of fungal bioluminescence.</title>
        <authorList>
            <person name="Tsai I.J."/>
        </authorList>
    </citation>
    <scope>NUCLEOTIDE SEQUENCE</scope>
    <source>
        <strain evidence="3">160909Yilan</strain>
    </source>
</reference>
<comment type="caution">
    <text evidence="3">The sequence shown here is derived from an EMBL/GenBank/DDBJ whole genome shotgun (WGS) entry which is preliminary data.</text>
</comment>
<gene>
    <name evidence="3" type="ORF">MSAN_01904000</name>
</gene>
<proteinExistence type="predicted"/>
<evidence type="ECO:0000256" key="2">
    <source>
        <dbReference type="SAM" id="Phobius"/>
    </source>
</evidence>
<protein>
    <submittedName>
        <fullName evidence="3">Uncharacterized protein</fullName>
    </submittedName>
</protein>
<feature type="region of interest" description="Disordered" evidence="1">
    <location>
        <begin position="302"/>
        <end position="365"/>
    </location>
</feature>
<keyword evidence="4" id="KW-1185">Reference proteome</keyword>
<dbReference type="EMBL" id="JACAZH010000020">
    <property type="protein sequence ID" value="KAF7345273.1"/>
    <property type="molecule type" value="Genomic_DNA"/>
</dbReference>
<evidence type="ECO:0000313" key="3">
    <source>
        <dbReference type="EMBL" id="KAF7345273.1"/>
    </source>
</evidence>
<keyword evidence="2" id="KW-1133">Transmembrane helix</keyword>
<evidence type="ECO:0000313" key="4">
    <source>
        <dbReference type="Proteomes" id="UP000623467"/>
    </source>
</evidence>
<dbReference type="AlphaFoldDB" id="A0A8H6XNZ1"/>
<dbReference type="Proteomes" id="UP000623467">
    <property type="component" value="Unassembled WGS sequence"/>
</dbReference>
<name>A0A8H6XNZ1_9AGAR</name>
<feature type="compositionally biased region" description="Low complexity" evidence="1">
    <location>
        <begin position="309"/>
        <end position="322"/>
    </location>
</feature>
<sequence>MPLRTYNYSAKASFQQGTYSSLHLILRPANPSPPMKISNPTSSPADVQVLITYTVELGDPLQFFFEIVDNTRWIDVSDKEVFSGSGSFFTRPGDLGLHFIEAYNTSAVVGQSQPFAVGPTYTVLSPLSSSTSTTTTTSPTTIPPTSLVTVESTVVKTTDTTQITSEQGTPTPGTSTLLSTRLHSIVTQNVISTATPPATTFYESTLSNIVHEDTVLVSSTPSSSPTAISISSSRKSNNLAALIGGITVGATVVALIILLLVWRRRRRKVEPEKPESAALNSPPTIDPFFSFVTRPSGKYRLGFAGPDASPTSSPTSTKSSTSIGSEPRVTGREEDRGSSVAPSGQQLEWVLRSTNDPPPGYDLCL</sequence>
<feature type="transmembrane region" description="Helical" evidence="2">
    <location>
        <begin position="239"/>
        <end position="262"/>
    </location>
</feature>
<dbReference type="OrthoDB" id="3047621at2759"/>
<feature type="compositionally biased region" description="Pro residues" evidence="1">
    <location>
        <begin position="356"/>
        <end position="365"/>
    </location>
</feature>
<organism evidence="3 4">
    <name type="scientific">Mycena sanguinolenta</name>
    <dbReference type="NCBI Taxonomy" id="230812"/>
    <lineage>
        <taxon>Eukaryota</taxon>
        <taxon>Fungi</taxon>
        <taxon>Dikarya</taxon>
        <taxon>Basidiomycota</taxon>
        <taxon>Agaricomycotina</taxon>
        <taxon>Agaricomycetes</taxon>
        <taxon>Agaricomycetidae</taxon>
        <taxon>Agaricales</taxon>
        <taxon>Marasmiineae</taxon>
        <taxon>Mycenaceae</taxon>
        <taxon>Mycena</taxon>
    </lineage>
</organism>